<dbReference type="PANTHER" id="PTHR34698">
    <property type="entry name" value="5-OXOPROLINASE SUBUNIT B"/>
    <property type="match status" value="1"/>
</dbReference>
<dbReference type="Gene3D" id="3.30.1360.40">
    <property type="match status" value="1"/>
</dbReference>
<keyword evidence="1" id="KW-0547">Nucleotide-binding</keyword>
<evidence type="ECO:0000313" key="6">
    <source>
        <dbReference type="Proteomes" id="UP000001930"/>
    </source>
</evidence>
<dbReference type="SMART" id="SM00796">
    <property type="entry name" value="AHS1"/>
    <property type="match status" value="1"/>
</dbReference>
<dbReference type="InterPro" id="IPR003833">
    <property type="entry name" value="CT_C_D"/>
</dbReference>
<keyword evidence="6" id="KW-1185">Reference proteome</keyword>
<dbReference type="SUPFAM" id="SSF160467">
    <property type="entry name" value="PH0987 N-terminal domain-like"/>
    <property type="match status" value="1"/>
</dbReference>
<dbReference type="InterPro" id="IPR010016">
    <property type="entry name" value="PxpB"/>
</dbReference>
<evidence type="ECO:0000313" key="5">
    <source>
        <dbReference type="EMBL" id="ABC37779.1"/>
    </source>
</evidence>
<sequence length="259" mass="28020">MRESVRQSRPHDVRRIFLTRSYRHFIDNVFFTRLNAVCLPPMTTPRIYPLGDTALVCESPPPATLECQRRVWAVASAAAGWPHVVDVVPGMNNLTIVFDPLETTADTLAPLMKAAWRDADGVAESGREIEIPVEYGGAFGPDLDAVAKHTGLARDEVVRRHSAGTYVVFFLGFQPGFTYMGGLDGSLHTPRRAAPRLEVPAGSVGIGGEQTGIYPAAAPGGWQLIGRTPLALFDPARTPPTLLQPGDRVRFTVAGVHTG</sequence>
<dbReference type="AlphaFoldDB" id="Q2T211"/>
<protein>
    <recommendedName>
        <fullName evidence="4">Carboxyltransferase domain-containing protein</fullName>
    </recommendedName>
</protein>
<name>Q2T211_BURTA</name>
<feature type="domain" description="Carboxyltransferase" evidence="4">
    <location>
        <begin position="45"/>
        <end position="243"/>
    </location>
</feature>
<dbReference type="SUPFAM" id="SSF50891">
    <property type="entry name" value="Cyclophilin-like"/>
    <property type="match status" value="1"/>
</dbReference>
<keyword evidence="3" id="KW-0067">ATP-binding</keyword>
<evidence type="ECO:0000259" key="4">
    <source>
        <dbReference type="SMART" id="SM00796"/>
    </source>
</evidence>
<dbReference type="Proteomes" id="UP000001930">
    <property type="component" value="Chromosome I"/>
</dbReference>
<reference evidence="5 6" key="1">
    <citation type="journal article" date="2005" name="BMC Genomics">
        <title>Bacterial genome adaptation to niches: divergence of the potential virulence genes in three Burkholderia species of different survival strategies.</title>
        <authorList>
            <person name="Kim H.S."/>
            <person name="Schell M.A."/>
            <person name="Yu Y."/>
            <person name="Ulrich R.L."/>
            <person name="Sarria S.H."/>
            <person name="Nierman W.C."/>
            <person name="DeShazer D."/>
        </authorList>
    </citation>
    <scope>NUCLEOTIDE SEQUENCE [LARGE SCALE GENOMIC DNA]</scope>
    <source>
        <strain evidence="6">ATCC 700388 / DSM 13276 / CCUG 48851 / CIP 106301 / E264</strain>
    </source>
</reference>
<gene>
    <name evidence="5" type="ordered locus">BTH_I0230</name>
</gene>
<keyword evidence="2" id="KW-0378">Hydrolase</keyword>
<dbReference type="Gene3D" id="2.40.100.10">
    <property type="entry name" value="Cyclophilin-like"/>
    <property type="match status" value="1"/>
</dbReference>
<evidence type="ECO:0000256" key="3">
    <source>
        <dbReference type="ARBA" id="ARBA00022840"/>
    </source>
</evidence>
<proteinExistence type="predicted"/>
<dbReference type="Pfam" id="PF02682">
    <property type="entry name" value="CT_C_D"/>
    <property type="match status" value="1"/>
</dbReference>
<dbReference type="PANTHER" id="PTHR34698:SF2">
    <property type="entry name" value="5-OXOPROLINASE SUBUNIT B"/>
    <property type="match status" value="1"/>
</dbReference>
<dbReference type="NCBIfam" id="TIGR00370">
    <property type="entry name" value="5-oxoprolinase subunit PxpB"/>
    <property type="match status" value="1"/>
</dbReference>
<dbReference type="EMBL" id="CP000086">
    <property type="protein sequence ID" value="ABC37779.1"/>
    <property type="molecule type" value="Genomic_DNA"/>
</dbReference>
<accession>Q2T211</accession>
<evidence type="ECO:0000256" key="2">
    <source>
        <dbReference type="ARBA" id="ARBA00022801"/>
    </source>
</evidence>
<dbReference type="HOGENOM" id="CLU_020207_4_1_4"/>
<dbReference type="GO" id="GO:0016787">
    <property type="term" value="F:hydrolase activity"/>
    <property type="evidence" value="ECO:0007669"/>
    <property type="project" value="UniProtKB-KW"/>
</dbReference>
<dbReference type="KEGG" id="bte:BTH_I0230"/>
<dbReference type="GO" id="GO:0005524">
    <property type="term" value="F:ATP binding"/>
    <property type="evidence" value="ECO:0007669"/>
    <property type="project" value="UniProtKB-KW"/>
</dbReference>
<evidence type="ECO:0000256" key="1">
    <source>
        <dbReference type="ARBA" id="ARBA00022741"/>
    </source>
</evidence>
<organism evidence="5 6">
    <name type="scientific">Burkholderia thailandensis (strain ATCC 700388 / DSM 13276 / CCUG 48851 / CIP 106301 / E264)</name>
    <dbReference type="NCBI Taxonomy" id="271848"/>
    <lineage>
        <taxon>Bacteria</taxon>
        <taxon>Pseudomonadati</taxon>
        <taxon>Pseudomonadota</taxon>
        <taxon>Betaproteobacteria</taxon>
        <taxon>Burkholderiales</taxon>
        <taxon>Burkholderiaceae</taxon>
        <taxon>Burkholderia</taxon>
        <taxon>pseudomallei group</taxon>
    </lineage>
</organism>
<dbReference type="InterPro" id="IPR029000">
    <property type="entry name" value="Cyclophilin-like_dom_sf"/>
</dbReference>